<proteinExistence type="predicted"/>
<gene>
    <name evidence="1" type="ORF">NBRC111894_1341</name>
</gene>
<dbReference type="EMBL" id="BEXB01000008">
    <property type="protein sequence ID" value="GAY75787.1"/>
    <property type="molecule type" value="Genomic_DNA"/>
</dbReference>
<accession>A0A4Y1Z9Q6</accession>
<organism evidence="1 2">
    <name type="scientific">Sporolactobacillus inulinus</name>
    <dbReference type="NCBI Taxonomy" id="2078"/>
    <lineage>
        <taxon>Bacteria</taxon>
        <taxon>Bacillati</taxon>
        <taxon>Bacillota</taxon>
        <taxon>Bacilli</taxon>
        <taxon>Bacillales</taxon>
        <taxon>Sporolactobacillaceae</taxon>
        <taxon>Sporolactobacillus</taxon>
    </lineage>
</organism>
<dbReference type="Proteomes" id="UP000319716">
    <property type="component" value="Unassembled WGS sequence"/>
</dbReference>
<protein>
    <submittedName>
        <fullName evidence="1">Uncharacterized protein</fullName>
    </submittedName>
</protein>
<reference evidence="1 2" key="1">
    <citation type="submission" date="2017-11" db="EMBL/GenBank/DDBJ databases">
        <title>Draft Genome Sequence of Sporolactobacillus inulinus NBRC 111894 Isolated from Koso, a Japanese Sugar-Vegetable Fermented Beverage.</title>
        <authorList>
            <person name="Chiou T.Y."/>
            <person name="Oshima K."/>
            <person name="Suda W."/>
            <person name="Hattori M."/>
            <person name="Takahashi T."/>
        </authorList>
    </citation>
    <scope>NUCLEOTIDE SEQUENCE [LARGE SCALE GENOMIC DNA]</scope>
    <source>
        <strain evidence="1 2">NBRC111894</strain>
    </source>
</reference>
<evidence type="ECO:0000313" key="2">
    <source>
        <dbReference type="Proteomes" id="UP000319716"/>
    </source>
</evidence>
<name>A0A4Y1Z9Q6_9BACL</name>
<dbReference type="AlphaFoldDB" id="A0A4Y1Z9Q6"/>
<evidence type="ECO:0000313" key="1">
    <source>
        <dbReference type="EMBL" id="GAY75787.1"/>
    </source>
</evidence>
<sequence length="64" mass="7778">MPEETREEINTFCDQQMKHFDQIQETELWKMDEHRYVLIQPVVCFGQVFSYVGMLCTKHILRNI</sequence>
<comment type="caution">
    <text evidence="1">The sequence shown here is derived from an EMBL/GenBank/DDBJ whole genome shotgun (WGS) entry which is preliminary data.</text>
</comment>